<dbReference type="Pfam" id="PF26344">
    <property type="entry name" value="YuzC"/>
    <property type="match status" value="1"/>
</dbReference>
<comment type="caution">
    <text evidence="1">The sequence shown here is derived from an EMBL/GenBank/DDBJ whole genome shotgun (WGS) entry which is preliminary data.</text>
</comment>
<sequence length="124" mass="13839">MENHPYFPFGLHPPHMYDGLAGSIRPYSATNPDLLVKSAKASQSLLIDVQKVMNTLATSKPFANGLMTAAQSSKKSLVTEMIRKIGIKNEPDIMYNPDGIRFDFHPKAGEVNCHIIISLKWRDI</sequence>
<protein>
    <recommendedName>
        <fullName evidence="3">Inner spore coat protein</fullName>
    </recommendedName>
</protein>
<dbReference type="EMBL" id="LNNH01000023">
    <property type="protein sequence ID" value="KWW18166.1"/>
    <property type="molecule type" value="Genomic_DNA"/>
</dbReference>
<dbReference type="Proteomes" id="UP000064189">
    <property type="component" value="Unassembled WGS sequence"/>
</dbReference>
<keyword evidence="2" id="KW-1185">Reference proteome</keyword>
<dbReference type="InterPro" id="IPR058870">
    <property type="entry name" value="YuzC"/>
</dbReference>
<organism evidence="1 2">
    <name type="scientific">Peribacillus simplex</name>
    <dbReference type="NCBI Taxonomy" id="1478"/>
    <lineage>
        <taxon>Bacteria</taxon>
        <taxon>Bacillati</taxon>
        <taxon>Bacillota</taxon>
        <taxon>Bacilli</taxon>
        <taxon>Bacillales</taxon>
        <taxon>Bacillaceae</taxon>
        <taxon>Peribacillus</taxon>
    </lineage>
</organism>
<evidence type="ECO:0008006" key="3">
    <source>
        <dbReference type="Google" id="ProtNLM"/>
    </source>
</evidence>
<dbReference type="RefSeq" id="WP_061142447.1">
    <property type="nucleotide sequence ID" value="NZ_LNNH01000023.1"/>
</dbReference>
<dbReference type="AlphaFoldDB" id="A0A120GPI3"/>
<gene>
    <name evidence="1" type="ORF">AS888_20135</name>
</gene>
<reference evidence="1 2" key="1">
    <citation type="submission" date="2015-11" db="EMBL/GenBank/DDBJ databases">
        <title>Genome Sequence of Bacillus simplex strain VanAntwerpen2.</title>
        <authorList>
            <person name="Couger M.B."/>
        </authorList>
    </citation>
    <scope>NUCLEOTIDE SEQUENCE [LARGE SCALE GENOMIC DNA]</scope>
    <source>
        <strain evidence="1 2">VanAntwerpen02</strain>
    </source>
</reference>
<proteinExistence type="predicted"/>
<evidence type="ECO:0000313" key="1">
    <source>
        <dbReference type="EMBL" id="KWW18166.1"/>
    </source>
</evidence>
<name>A0A120GPI3_9BACI</name>
<accession>A0A120GPI3</accession>
<evidence type="ECO:0000313" key="2">
    <source>
        <dbReference type="Proteomes" id="UP000064189"/>
    </source>
</evidence>